<dbReference type="GO" id="GO:0009279">
    <property type="term" value="C:cell outer membrane"/>
    <property type="evidence" value="ECO:0007669"/>
    <property type="project" value="UniProtKB-SubCell"/>
</dbReference>
<dbReference type="InterPro" id="IPR001638">
    <property type="entry name" value="Solute-binding_3/MltF_N"/>
</dbReference>
<dbReference type="Pfam" id="PF00497">
    <property type="entry name" value="SBP_bac_3"/>
    <property type="match status" value="1"/>
</dbReference>
<sequence length="458" mass="52652">MKQFLLFFFMLFFFISCNYSSSKSSEQEATGYDVPQIKENGEIVILTLNDAMGSYSYREQEMGYQYEISQLFAKSLGVKATIKDVRNAWELSQKLLDGEGDIVIYNLPITKELRDSLIYCGEENITYQVIVQQNQNPIEDVTELINEEVYVTPGKYYDRLVNLNNELGGGIQIRCEDGDSITTDVLISKVAKGEIAYTVCDTRTARLNATYFQNLNTRLSISFDQRSAWAVRKNTPLLAKAADEWYEKNQMSPEYLSITRRYFELKKNVASPPILSLQEGRISYFDGIFKQYASEINWDWRLLAAIAFTESNFNPEVVSWAGARGLMQLMPGTARSVGVSAGKENDPQESVAGAVKYLILLDKRFQMIADRKERNNFILASYNAGLGHIYDAMALTEKYGRNKHVWFGNVEHYMLLKSSEEYYADPVCKNGYFRGIETYNFVRKVNEHYEKYQKVIRK</sequence>
<keyword evidence="5" id="KW-0456">Lyase</keyword>
<dbReference type="PROSITE" id="PS00922">
    <property type="entry name" value="TRANSGLYCOSYLASE"/>
    <property type="match status" value="1"/>
</dbReference>
<dbReference type="SMART" id="SM00062">
    <property type="entry name" value="PBPb"/>
    <property type="match status" value="1"/>
</dbReference>
<dbReference type="SUPFAM" id="SSF53850">
    <property type="entry name" value="Periplasmic binding protein-like II"/>
    <property type="match status" value="1"/>
</dbReference>
<dbReference type="Gene3D" id="3.40.190.10">
    <property type="entry name" value="Periplasmic binding protein-like II"/>
    <property type="match status" value="2"/>
</dbReference>
<proteinExistence type="predicted"/>
<dbReference type="PANTHER" id="PTHR35936:SF32">
    <property type="entry name" value="MEMBRANE-BOUND LYTIC MUREIN TRANSGLYCOSYLASE F"/>
    <property type="match status" value="1"/>
</dbReference>
<dbReference type="GO" id="GO:0008933">
    <property type="term" value="F:peptidoglycan lytic transglycosylase activity"/>
    <property type="evidence" value="ECO:0007669"/>
    <property type="project" value="InterPro"/>
</dbReference>
<gene>
    <name evidence="5" type="ORF">EZS27_006809</name>
</gene>
<evidence type="ECO:0000256" key="2">
    <source>
        <dbReference type="ARBA" id="ARBA00022729"/>
    </source>
</evidence>
<reference evidence="5" key="1">
    <citation type="submission" date="2019-03" db="EMBL/GenBank/DDBJ databases">
        <title>Single cell metagenomics reveals metabolic interactions within the superorganism composed of flagellate Streblomastix strix and complex community of Bacteroidetes bacteria on its surface.</title>
        <authorList>
            <person name="Treitli S.C."/>
            <person name="Kolisko M."/>
            <person name="Husnik F."/>
            <person name="Keeling P."/>
            <person name="Hampl V."/>
        </authorList>
    </citation>
    <scope>NUCLEOTIDE SEQUENCE</scope>
    <source>
        <strain evidence="5">STM</strain>
    </source>
</reference>
<dbReference type="InterPro" id="IPR000189">
    <property type="entry name" value="Transglyc_AS"/>
</dbReference>
<dbReference type="GO" id="GO:0000270">
    <property type="term" value="P:peptidoglycan metabolic process"/>
    <property type="evidence" value="ECO:0007669"/>
    <property type="project" value="InterPro"/>
</dbReference>
<feature type="domain" description="Solute-binding protein family 3/N-terminal" evidence="4">
    <location>
        <begin position="42"/>
        <end position="266"/>
    </location>
</feature>
<dbReference type="Gene3D" id="1.10.530.10">
    <property type="match status" value="1"/>
</dbReference>
<protein>
    <submittedName>
        <fullName evidence="5">Membrane-bound lytic murein transglycosylase F</fullName>
        <ecNumber evidence="5">4.2.2.-</ecNumber>
    </submittedName>
</protein>
<comment type="caution">
    <text evidence="5">The sequence shown here is derived from an EMBL/GenBank/DDBJ whole genome shotgun (WGS) entry which is preliminary data.</text>
</comment>
<accession>A0A5J4SIB1</accession>
<keyword evidence="3" id="KW-0998">Cell outer membrane</keyword>
<keyword evidence="2" id="KW-0732">Signal</keyword>
<dbReference type="InterPro" id="IPR008258">
    <property type="entry name" value="Transglycosylase_SLT_dom_1"/>
</dbReference>
<evidence type="ECO:0000256" key="3">
    <source>
        <dbReference type="ARBA" id="ARBA00023237"/>
    </source>
</evidence>
<evidence type="ECO:0000256" key="1">
    <source>
        <dbReference type="ARBA" id="ARBA00004339"/>
    </source>
</evidence>
<dbReference type="EMBL" id="SNRY01000162">
    <property type="protein sequence ID" value="KAA6345628.1"/>
    <property type="molecule type" value="Genomic_DNA"/>
</dbReference>
<evidence type="ECO:0000259" key="4">
    <source>
        <dbReference type="SMART" id="SM00062"/>
    </source>
</evidence>
<organism evidence="5">
    <name type="scientific">termite gut metagenome</name>
    <dbReference type="NCBI Taxonomy" id="433724"/>
    <lineage>
        <taxon>unclassified sequences</taxon>
        <taxon>metagenomes</taxon>
        <taxon>organismal metagenomes</taxon>
    </lineage>
</organism>
<dbReference type="EC" id="4.2.2.-" evidence="5"/>
<keyword evidence="3" id="KW-0472">Membrane</keyword>
<dbReference type="CDD" id="cd01009">
    <property type="entry name" value="PBP2_YfhD_N"/>
    <property type="match status" value="1"/>
</dbReference>
<dbReference type="AlphaFoldDB" id="A0A5J4SIB1"/>
<dbReference type="CDD" id="cd13403">
    <property type="entry name" value="MLTF-like"/>
    <property type="match status" value="1"/>
</dbReference>
<dbReference type="Pfam" id="PF01464">
    <property type="entry name" value="SLT"/>
    <property type="match status" value="1"/>
</dbReference>
<comment type="subcellular location">
    <subcellularLocation>
        <location evidence="1">Cell outer membrane</location>
        <topology evidence="1">Peripheral membrane protein</topology>
    </subcellularLocation>
</comment>
<dbReference type="InterPro" id="IPR023346">
    <property type="entry name" value="Lysozyme-like_dom_sf"/>
</dbReference>
<dbReference type="PANTHER" id="PTHR35936">
    <property type="entry name" value="MEMBRANE-BOUND LYTIC MUREIN TRANSGLYCOSYLASE F"/>
    <property type="match status" value="1"/>
</dbReference>
<evidence type="ECO:0000313" key="5">
    <source>
        <dbReference type="EMBL" id="KAA6345628.1"/>
    </source>
</evidence>
<name>A0A5J4SIB1_9ZZZZ</name>
<dbReference type="PROSITE" id="PS51257">
    <property type="entry name" value="PROKAR_LIPOPROTEIN"/>
    <property type="match status" value="1"/>
</dbReference>
<dbReference type="SUPFAM" id="SSF53955">
    <property type="entry name" value="Lysozyme-like"/>
    <property type="match status" value="1"/>
</dbReference>